<dbReference type="PANTHER" id="PTHR40659">
    <property type="entry name" value="NICKEL/COBALT EFFLUX SYSTEM RCNA"/>
    <property type="match status" value="1"/>
</dbReference>
<comment type="function">
    <text evidence="1">Efflux system for nickel and cobalt.</text>
</comment>
<comment type="subcellular location">
    <subcellularLocation>
        <location evidence="2 13">Cell membrane</location>
        <topology evidence="2 13">Multi-pass membrane protein</topology>
    </subcellularLocation>
</comment>
<dbReference type="RefSeq" id="WP_089271571.1">
    <property type="nucleotide sequence ID" value="NZ_FZNN01000013.1"/>
</dbReference>
<keyword evidence="4 13" id="KW-0813">Transport</keyword>
<keyword evidence="8 13" id="KW-1133">Transmembrane helix</keyword>
<evidence type="ECO:0000256" key="13">
    <source>
        <dbReference type="RuleBase" id="RU362101"/>
    </source>
</evidence>
<evidence type="ECO:0000256" key="12">
    <source>
        <dbReference type="ARBA" id="ARBA00023285"/>
    </source>
</evidence>
<keyword evidence="15" id="KW-1185">Reference proteome</keyword>
<dbReference type="InterPro" id="IPR011541">
    <property type="entry name" value="Ni/Co_transpt_high_affinity"/>
</dbReference>
<feature type="transmembrane region" description="Helical" evidence="13">
    <location>
        <begin position="56"/>
        <end position="74"/>
    </location>
</feature>
<dbReference type="GO" id="GO:0005886">
    <property type="term" value="C:plasma membrane"/>
    <property type="evidence" value="ECO:0007669"/>
    <property type="project" value="UniProtKB-SubCell"/>
</dbReference>
<dbReference type="EMBL" id="FZNN01000013">
    <property type="protein sequence ID" value="SNR62426.1"/>
    <property type="molecule type" value="Genomic_DNA"/>
</dbReference>
<dbReference type="GO" id="GO:0032025">
    <property type="term" value="P:response to cobalt ion"/>
    <property type="evidence" value="ECO:0007669"/>
    <property type="project" value="TreeGrafter"/>
</dbReference>
<dbReference type="GO" id="GO:0006824">
    <property type="term" value="P:cobalt ion transport"/>
    <property type="evidence" value="ECO:0007669"/>
    <property type="project" value="UniProtKB-KW"/>
</dbReference>
<dbReference type="GO" id="GO:0010045">
    <property type="term" value="P:response to nickel cation"/>
    <property type="evidence" value="ECO:0007669"/>
    <property type="project" value="TreeGrafter"/>
</dbReference>
<proteinExistence type="inferred from homology"/>
<evidence type="ECO:0000313" key="15">
    <source>
        <dbReference type="Proteomes" id="UP000198417"/>
    </source>
</evidence>
<keyword evidence="5" id="KW-1003">Cell membrane</keyword>
<dbReference type="Proteomes" id="UP000198417">
    <property type="component" value="Unassembled WGS sequence"/>
</dbReference>
<evidence type="ECO:0000256" key="4">
    <source>
        <dbReference type="ARBA" id="ARBA00022448"/>
    </source>
</evidence>
<dbReference type="GO" id="GO:0015099">
    <property type="term" value="F:nickel cation transmembrane transporter activity"/>
    <property type="evidence" value="ECO:0007669"/>
    <property type="project" value="UniProtKB-UniRule"/>
</dbReference>
<evidence type="ECO:0000256" key="10">
    <source>
        <dbReference type="ARBA" id="ARBA00023112"/>
    </source>
</evidence>
<keyword evidence="3" id="KW-0171">Cobalt transport</keyword>
<dbReference type="PANTHER" id="PTHR40659:SF1">
    <property type="entry name" value="NICKEL_COBALT EFFLUX SYSTEM RCNA"/>
    <property type="match status" value="1"/>
</dbReference>
<protein>
    <recommendedName>
        <fullName evidence="13">Nickel/cobalt efflux system</fullName>
    </recommendedName>
</protein>
<comment type="similarity">
    <text evidence="13">Belongs to the NiCoT transporter (TC 2.A.52) family.</text>
</comment>
<dbReference type="GO" id="GO:0046583">
    <property type="term" value="F:monoatomic cation efflux transmembrane transporter activity"/>
    <property type="evidence" value="ECO:0007669"/>
    <property type="project" value="TreeGrafter"/>
</dbReference>
<evidence type="ECO:0000256" key="6">
    <source>
        <dbReference type="ARBA" id="ARBA00022596"/>
    </source>
</evidence>
<keyword evidence="11 13" id="KW-0472">Membrane</keyword>
<feature type="transmembrane region" description="Helical" evidence="13">
    <location>
        <begin position="196"/>
        <end position="217"/>
    </location>
</feature>
<keyword evidence="10" id="KW-0921">Nickel transport</keyword>
<dbReference type="OrthoDB" id="9812956at2"/>
<keyword evidence="9" id="KW-0406">Ion transport</keyword>
<evidence type="ECO:0000313" key="14">
    <source>
        <dbReference type="EMBL" id="SNR62426.1"/>
    </source>
</evidence>
<evidence type="ECO:0000256" key="8">
    <source>
        <dbReference type="ARBA" id="ARBA00022989"/>
    </source>
</evidence>
<dbReference type="InterPro" id="IPR051224">
    <property type="entry name" value="NiCoT_RcnA"/>
</dbReference>
<evidence type="ECO:0000256" key="1">
    <source>
        <dbReference type="ARBA" id="ARBA00002510"/>
    </source>
</evidence>
<keyword evidence="7 13" id="KW-0812">Transmembrane</keyword>
<keyword evidence="12" id="KW-0170">Cobalt</keyword>
<gene>
    <name evidence="14" type="ORF">SAMN06265370_11332</name>
</gene>
<feature type="transmembrane region" description="Helical" evidence="13">
    <location>
        <begin position="94"/>
        <end position="117"/>
    </location>
</feature>
<evidence type="ECO:0000256" key="2">
    <source>
        <dbReference type="ARBA" id="ARBA00004651"/>
    </source>
</evidence>
<organism evidence="14 15">
    <name type="scientific">Puniceibacterium sediminis</name>
    <dbReference type="NCBI Taxonomy" id="1608407"/>
    <lineage>
        <taxon>Bacteria</taxon>
        <taxon>Pseudomonadati</taxon>
        <taxon>Pseudomonadota</taxon>
        <taxon>Alphaproteobacteria</taxon>
        <taxon>Rhodobacterales</taxon>
        <taxon>Paracoccaceae</taxon>
        <taxon>Puniceibacterium</taxon>
    </lineage>
</organism>
<evidence type="ECO:0000256" key="9">
    <source>
        <dbReference type="ARBA" id="ARBA00023065"/>
    </source>
</evidence>
<dbReference type="AlphaFoldDB" id="A0A238XTP6"/>
<evidence type="ECO:0000256" key="5">
    <source>
        <dbReference type="ARBA" id="ARBA00022475"/>
    </source>
</evidence>
<feature type="transmembrane region" description="Helical" evidence="13">
    <location>
        <begin position="137"/>
        <end position="155"/>
    </location>
</feature>
<keyword evidence="6" id="KW-0533">Nickel</keyword>
<reference evidence="14 15" key="1">
    <citation type="submission" date="2017-06" db="EMBL/GenBank/DDBJ databases">
        <authorList>
            <person name="Kim H.J."/>
            <person name="Triplett B.A."/>
        </authorList>
    </citation>
    <scope>NUCLEOTIDE SEQUENCE [LARGE SCALE GENOMIC DNA]</scope>
    <source>
        <strain evidence="14 15">DSM 29052</strain>
    </source>
</reference>
<feature type="transmembrane region" description="Helical" evidence="13">
    <location>
        <begin position="223"/>
        <end position="248"/>
    </location>
</feature>
<name>A0A238XTP6_9RHOB</name>
<accession>A0A238XTP6</accession>
<dbReference type="Pfam" id="PF03824">
    <property type="entry name" value="NicO"/>
    <property type="match status" value="1"/>
</dbReference>
<evidence type="ECO:0000256" key="11">
    <source>
        <dbReference type="ARBA" id="ARBA00023136"/>
    </source>
</evidence>
<sequence length="293" mass="29842">MQRALLIAAVCVAAVALWLWGFGGAEHVTVWAAEGQRAAQNAMARGLRSLRAGDPGALTALLGLCFAYGVSHAAGPGHGKILIGGYGLAARVPLTRLCTLAVASSLAQAASAVALVYTGVLLLNWSRSYMQSLADSLMAPLSYGAIGLIGVWLVLRGLRKLAARNGDDGHGHDHNCNHAHGPTAQQAGAVRSLRDAFVLVGAVALRPCTGALFLLIITWRMGLAWQGIAGAVAMGLGTASVTLVVAAASVTLREGTLARIAAGPATTRALGLVEALAGATIAALALQLLLRAL</sequence>
<evidence type="ECO:0000256" key="3">
    <source>
        <dbReference type="ARBA" id="ARBA00022426"/>
    </source>
</evidence>
<evidence type="ECO:0000256" key="7">
    <source>
        <dbReference type="ARBA" id="ARBA00022692"/>
    </source>
</evidence>
<feature type="transmembrane region" description="Helical" evidence="13">
    <location>
        <begin position="269"/>
        <end position="290"/>
    </location>
</feature>